<accession>A0A9X5KZE4</accession>
<gene>
    <name evidence="1" type="ORF">AO064_04740</name>
</gene>
<evidence type="ECO:0008006" key="3">
    <source>
        <dbReference type="Google" id="ProtNLM"/>
    </source>
</evidence>
<dbReference type="Gene3D" id="3.10.450.50">
    <property type="match status" value="1"/>
</dbReference>
<dbReference type="Proteomes" id="UP000077563">
    <property type="component" value="Unassembled WGS sequence"/>
</dbReference>
<dbReference type="AlphaFoldDB" id="A0A9X5KZE4"/>
<dbReference type="InterPro" id="IPR032710">
    <property type="entry name" value="NTF2-like_dom_sf"/>
</dbReference>
<dbReference type="InterPro" id="IPR039437">
    <property type="entry name" value="FrzH/put_lumazine-bd"/>
</dbReference>
<protein>
    <recommendedName>
        <fullName evidence="3">Nuclear transport factor 2 family protein</fullName>
    </recommendedName>
</protein>
<organism evidence="1 2">
    <name type="scientific">Pseudomonas marginalis</name>
    <name type="common">Pseudomonas panacis</name>
    <dbReference type="NCBI Taxonomy" id="298"/>
    <lineage>
        <taxon>Bacteria</taxon>
        <taxon>Pseudomonadati</taxon>
        <taxon>Pseudomonadota</taxon>
        <taxon>Gammaproteobacteria</taxon>
        <taxon>Pseudomonadales</taxon>
        <taxon>Pseudomonadaceae</taxon>
        <taxon>Pseudomonas</taxon>
    </lineage>
</organism>
<evidence type="ECO:0000313" key="2">
    <source>
        <dbReference type="Proteomes" id="UP000077563"/>
    </source>
</evidence>
<sequence>MAQAENSPNNPTVISSKTVSSATYVEDYQAITKVLNAYIEGCKQANSSMMKPAFNEHATMYSVGANGKLEGGAIPILFEGIDKGFRPSPDAQAAITRIEIVGNAASARIDANGMSGLSFTDFFHLLKVEGKWTVVSKIFQTHEAP</sequence>
<dbReference type="RefSeq" id="WP_064052611.1">
    <property type="nucleotide sequence ID" value="NZ_LKEG01000025.1"/>
</dbReference>
<dbReference type="Pfam" id="PF12893">
    <property type="entry name" value="Lumazine_bd_2"/>
    <property type="match status" value="1"/>
</dbReference>
<dbReference type="SUPFAM" id="SSF54427">
    <property type="entry name" value="NTF2-like"/>
    <property type="match status" value="1"/>
</dbReference>
<dbReference type="EMBL" id="LKEG01000025">
    <property type="protein sequence ID" value="OAJ50473.1"/>
    <property type="molecule type" value="Genomic_DNA"/>
</dbReference>
<proteinExistence type="predicted"/>
<comment type="caution">
    <text evidence="1">The sequence shown here is derived from an EMBL/GenBank/DDBJ whole genome shotgun (WGS) entry which is preliminary data.</text>
</comment>
<evidence type="ECO:0000313" key="1">
    <source>
        <dbReference type="EMBL" id="OAJ50473.1"/>
    </source>
</evidence>
<reference evidence="1 2" key="1">
    <citation type="submission" date="2015-09" db="EMBL/GenBank/DDBJ databases">
        <title>Genome sequence of Pseudomonas marginalis ICMP 3553.</title>
        <authorList>
            <person name="Visnovsky S."/>
            <person name="Lu A."/>
            <person name="Panda P."/>
            <person name="Pitman A."/>
        </authorList>
    </citation>
    <scope>NUCLEOTIDE SEQUENCE [LARGE SCALE GENOMIC DNA]</scope>
    <source>
        <strain evidence="1 2">ICMP 3553</strain>
    </source>
</reference>
<name>A0A9X5KZE4_PSEMA</name>